<dbReference type="AlphaFoldDB" id="A0A0A9BG26"/>
<dbReference type="EMBL" id="GBRH01237735">
    <property type="protein sequence ID" value="JAD60160.1"/>
    <property type="molecule type" value="Transcribed_RNA"/>
</dbReference>
<accession>A0A0A9BG26</accession>
<organism evidence="1">
    <name type="scientific">Arundo donax</name>
    <name type="common">Giant reed</name>
    <name type="synonym">Donax arundinaceus</name>
    <dbReference type="NCBI Taxonomy" id="35708"/>
    <lineage>
        <taxon>Eukaryota</taxon>
        <taxon>Viridiplantae</taxon>
        <taxon>Streptophyta</taxon>
        <taxon>Embryophyta</taxon>
        <taxon>Tracheophyta</taxon>
        <taxon>Spermatophyta</taxon>
        <taxon>Magnoliopsida</taxon>
        <taxon>Liliopsida</taxon>
        <taxon>Poales</taxon>
        <taxon>Poaceae</taxon>
        <taxon>PACMAD clade</taxon>
        <taxon>Arundinoideae</taxon>
        <taxon>Arundineae</taxon>
        <taxon>Arundo</taxon>
    </lineage>
</organism>
<sequence length="25" mass="2780">MFVVFSPCLCLICNLFSTNILMASL</sequence>
<name>A0A0A9BG26_ARUDO</name>
<reference evidence="1" key="1">
    <citation type="submission" date="2014-09" db="EMBL/GenBank/DDBJ databases">
        <authorList>
            <person name="Magalhaes I.L.F."/>
            <person name="Oliveira U."/>
            <person name="Santos F.R."/>
            <person name="Vidigal T.H.D.A."/>
            <person name="Brescovit A.D."/>
            <person name="Santos A.J."/>
        </authorList>
    </citation>
    <scope>NUCLEOTIDE SEQUENCE</scope>
    <source>
        <tissue evidence="1">Shoot tissue taken approximately 20 cm above the soil surface</tissue>
    </source>
</reference>
<evidence type="ECO:0000313" key="1">
    <source>
        <dbReference type="EMBL" id="JAD60160.1"/>
    </source>
</evidence>
<protein>
    <submittedName>
        <fullName evidence="1">Uncharacterized protein</fullName>
    </submittedName>
</protein>
<reference evidence="1" key="2">
    <citation type="journal article" date="2015" name="Data Brief">
        <title>Shoot transcriptome of the giant reed, Arundo donax.</title>
        <authorList>
            <person name="Barrero R.A."/>
            <person name="Guerrero F.D."/>
            <person name="Moolhuijzen P."/>
            <person name="Goolsby J.A."/>
            <person name="Tidwell J."/>
            <person name="Bellgard S.E."/>
            <person name="Bellgard M.I."/>
        </authorList>
    </citation>
    <scope>NUCLEOTIDE SEQUENCE</scope>
    <source>
        <tissue evidence="1">Shoot tissue taken approximately 20 cm above the soil surface</tissue>
    </source>
</reference>
<proteinExistence type="predicted"/>